<keyword evidence="1" id="KW-0479">Metal-binding</keyword>
<reference evidence="8" key="1">
    <citation type="submission" date="2020-11" db="EMBL/GenBank/DDBJ databases">
        <authorList>
            <person name="Tran Van P."/>
        </authorList>
    </citation>
    <scope>NUCLEOTIDE SEQUENCE</scope>
</reference>
<dbReference type="PROSITE" id="PS00028">
    <property type="entry name" value="ZINC_FINGER_C2H2_1"/>
    <property type="match status" value="11"/>
</dbReference>
<sequence>MARRRLRTNGECTRCYICSSSASPTAVIDFRASEGPPVPMATWKEFFKEKLPWKPGSKSICKSCIQKLKKFHQMKQDLLEMQQEMLAQVETGNESESGDEIEFNVTPEATYSQKDQVDQVVEEHCSEEQQRSRIEPSSAASEDTSTGVMSHCRISKYRGVSRFMCRSCYEYFDSQEDFVHHFNEEHNRGIPSAEMMSESIEGNDPLHQSDTIDQEDLDATDCITGIISSEGSDSQEVIVAEDIGPGQGKESSMDDHVLGMAVDEGEEEVAYYEEVKVGGEVKLACRLCSAEYSTKEDFDEHLTSGHAVSTTFSDKINDATASTSGSLRKAGRFHCSEEDCTDVFSSLVKLRHHINNVHVQATYQCPVCQEVVAQLKEFRKHLTSHEAKGEAAFKCDICQNVFPTYKALSDHRPTHVVGFPCKYCKKLFPSRRTRRDHYQTHTVERPYECGECAERFEDRTTLAHHMKVHTKTPTTIFKCLLCSEQFTCRNSRRLHEQNDHVGCPSCDMKDFENFNALVSHVRHIHGLGVGAPSKWNCLMCDAVFRSQGALHYHMARKHDVKEVRKVRKHDVKEVRKVRKHDSKEVGKVRKHDSKEVGKVRKHDSKEVGKVRKHDSKEVRKVRKHDVKEVRKARKHDVKEVRKSRKHDVKEVGKVRKHDVQEVRKVRKHDVKEVGKVRKHDLKEVRKARKHDVKAVGKVRKHDVKEVARPLHHCPDCGQTFTYKSNMDNHYSQFHAEVARFQCRLCPKRLGSKSALKRHVERSHQKLTK</sequence>
<dbReference type="GO" id="GO:0000977">
    <property type="term" value="F:RNA polymerase II transcription regulatory region sequence-specific DNA binding"/>
    <property type="evidence" value="ECO:0007669"/>
    <property type="project" value="TreeGrafter"/>
</dbReference>
<evidence type="ECO:0000256" key="5">
    <source>
        <dbReference type="ARBA" id="ARBA00023015"/>
    </source>
</evidence>
<dbReference type="GO" id="GO:0000981">
    <property type="term" value="F:DNA-binding transcription factor activity, RNA polymerase II-specific"/>
    <property type="evidence" value="ECO:0007669"/>
    <property type="project" value="TreeGrafter"/>
</dbReference>
<dbReference type="PROSITE" id="PS50157">
    <property type="entry name" value="ZINC_FINGER_C2H2_2"/>
    <property type="match status" value="7"/>
</dbReference>
<feature type="compositionally biased region" description="Basic and acidic residues" evidence="7">
    <location>
        <begin position="581"/>
        <end position="595"/>
    </location>
</feature>
<gene>
    <name evidence="8" type="ORF">CTOB1V02_LOCUS6824</name>
</gene>
<evidence type="ECO:0000256" key="7">
    <source>
        <dbReference type="SAM" id="MobiDB-lite"/>
    </source>
</evidence>
<evidence type="ECO:0000313" key="8">
    <source>
        <dbReference type="EMBL" id="CAD7228947.1"/>
    </source>
</evidence>
<dbReference type="OrthoDB" id="6359816at2759"/>
<dbReference type="Gene3D" id="3.30.160.60">
    <property type="entry name" value="Classic Zinc Finger"/>
    <property type="match status" value="4"/>
</dbReference>
<evidence type="ECO:0000256" key="2">
    <source>
        <dbReference type="ARBA" id="ARBA00022737"/>
    </source>
</evidence>
<dbReference type="InterPro" id="IPR013087">
    <property type="entry name" value="Znf_C2H2_type"/>
</dbReference>
<keyword evidence="3" id="KW-0863">Zinc-finger</keyword>
<dbReference type="SUPFAM" id="SSF57667">
    <property type="entry name" value="beta-beta-alpha zinc fingers"/>
    <property type="match status" value="3"/>
</dbReference>
<dbReference type="InterPro" id="IPR012934">
    <property type="entry name" value="Znf_AD"/>
</dbReference>
<dbReference type="FunFam" id="3.30.160.60:FF:000621">
    <property type="entry name" value="FLT3-interacting zinc finger 1"/>
    <property type="match status" value="1"/>
</dbReference>
<dbReference type="PANTHER" id="PTHR24379:SF127">
    <property type="entry name" value="BLOODY FINGERS-RELATED"/>
    <property type="match status" value="1"/>
</dbReference>
<dbReference type="PANTHER" id="PTHR24379">
    <property type="entry name" value="KRAB AND ZINC FINGER DOMAIN-CONTAINING"/>
    <property type="match status" value="1"/>
</dbReference>
<feature type="compositionally biased region" description="Basic residues" evidence="7">
    <location>
        <begin position="630"/>
        <end position="646"/>
    </location>
</feature>
<dbReference type="GO" id="GO:0008270">
    <property type="term" value="F:zinc ion binding"/>
    <property type="evidence" value="ECO:0007669"/>
    <property type="project" value="UniProtKB-KW"/>
</dbReference>
<keyword evidence="4" id="KW-0862">Zinc</keyword>
<feature type="compositionally biased region" description="Basic and acidic residues" evidence="7">
    <location>
        <begin position="647"/>
        <end position="657"/>
    </location>
</feature>
<dbReference type="InterPro" id="IPR036236">
    <property type="entry name" value="Znf_C2H2_sf"/>
</dbReference>
<evidence type="ECO:0000256" key="6">
    <source>
        <dbReference type="ARBA" id="ARBA00023163"/>
    </source>
</evidence>
<name>A0A7R8ZQZ6_9CRUS</name>
<keyword evidence="2" id="KW-0677">Repeat</keyword>
<accession>A0A7R8ZQZ6</accession>
<dbReference type="EMBL" id="OB661774">
    <property type="protein sequence ID" value="CAD7228947.1"/>
    <property type="molecule type" value="Genomic_DNA"/>
</dbReference>
<dbReference type="SMART" id="SM00868">
    <property type="entry name" value="zf-AD"/>
    <property type="match status" value="2"/>
</dbReference>
<feature type="compositionally biased region" description="Basic and acidic residues" evidence="7">
    <location>
        <begin position="123"/>
        <end position="134"/>
    </location>
</feature>
<evidence type="ECO:0000256" key="3">
    <source>
        <dbReference type="ARBA" id="ARBA00022771"/>
    </source>
</evidence>
<dbReference type="GO" id="GO:0005634">
    <property type="term" value="C:nucleus"/>
    <property type="evidence" value="ECO:0007669"/>
    <property type="project" value="InterPro"/>
</dbReference>
<feature type="region of interest" description="Disordered" evidence="7">
    <location>
        <begin position="576"/>
        <end position="595"/>
    </location>
</feature>
<dbReference type="Pfam" id="PF00096">
    <property type="entry name" value="zf-C2H2"/>
    <property type="match status" value="1"/>
</dbReference>
<proteinExistence type="predicted"/>
<protein>
    <submittedName>
        <fullName evidence="8">Uncharacterized protein</fullName>
    </submittedName>
</protein>
<feature type="region of interest" description="Disordered" evidence="7">
    <location>
        <begin position="630"/>
        <end position="657"/>
    </location>
</feature>
<dbReference type="AlphaFoldDB" id="A0A7R8ZQZ6"/>
<dbReference type="Pfam" id="PF13912">
    <property type="entry name" value="zf-C2H2_6"/>
    <property type="match status" value="1"/>
</dbReference>
<evidence type="ECO:0000256" key="4">
    <source>
        <dbReference type="ARBA" id="ARBA00022833"/>
    </source>
</evidence>
<keyword evidence="6" id="KW-0804">Transcription</keyword>
<organism evidence="8">
    <name type="scientific">Cyprideis torosa</name>
    <dbReference type="NCBI Taxonomy" id="163714"/>
    <lineage>
        <taxon>Eukaryota</taxon>
        <taxon>Metazoa</taxon>
        <taxon>Ecdysozoa</taxon>
        <taxon>Arthropoda</taxon>
        <taxon>Crustacea</taxon>
        <taxon>Oligostraca</taxon>
        <taxon>Ostracoda</taxon>
        <taxon>Podocopa</taxon>
        <taxon>Podocopida</taxon>
        <taxon>Cytherocopina</taxon>
        <taxon>Cytheroidea</taxon>
        <taxon>Cytherideidae</taxon>
        <taxon>Cyprideis</taxon>
    </lineage>
</organism>
<dbReference type="SMART" id="SM00355">
    <property type="entry name" value="ZnF_C2H2"/>
    <property type="match status" value="12"/>
</dbReference>
<feature type="region of interest" description="Disordered" evidence="7">
    <location>
        <begin position="123"/>
        <end position="144"/>
    </location>
</feature>
<keyword evidence="5" id="KW-0805">Transcription regulation</keyword>
<evidence type="ECO:0000256" key="1">
    <source>
        <dbReference type="ARBA" id="ARBA00022723"/>
    </source>
</evidence>